<sequence>MHHAHQCGMEEAGDDIVSETIESLCKRAQDLCTHARHNLRHNQPATCDEYAKKHTNVYATTFGTRCHSCKEDKGITLVNVYPQGLSAGTAEPSYGRPAFCEDKKCYGDGKVSPRAADDIPEERLTLPYWHIAEAASRALEEKNMYDKRRAADAWDKYFSTSPHVKIDDVMKEGEFVTCCSCGQKKAVEKSPPEKQNQYPFISDAVCFHQKKQGIKPQGNFVKEKKHERLCGAHKTRGDGCDYAVLYECEGSVNSCPHFIKNSESKDEVSGRAERVGMRSLKNEAEIVLPAKRKGPRCPDAVCPYLVDDTGAYIHRDGGSDSHMKKRNQGSPPRICRPFYGTTELEKSSLNAINHLLKAEKELRKVQFTAGTVIPQAEQYVEQVNTIHNDLKQFNTLFREVQHQTNEALEQKGARHFHFVIQASPTKMKTTSGPLPPR</sequence>
<comment type="caution">
    <text evidence="1">The sequence shown here is derived from an EMBL/GenBank/DDBJ whole genome shotgun (WGS) entry which is preliminary data.</text>
</comment>
<reference evidence="1" key="1">
    <citation type="submission" date="2023-07" db="EMBL/GenBank/DDBJ databases">
        <authorList>
            <consortium name="CYATHOMIX"/>
        </authorList>
    </citation>
    <scope>NUCLEOTIDE SEQUENCE</scope>
    <source>
        <strain evidence="1">N/A</strain>
    </source>
</reference>
<name>A0AA36DQ18_CYLNA</name>
<dbReference type="EMBL" id="CATQJL010000001">
    <property type="protein sequence ID" value="CAJ0590539.1"/>
    <property type="molecule type" value="Genomic_DNA"/>
</dbReference>
<proteinExistence type="predicted"/>
<dbReference type="AlphaFoldDB" id="A0AA36DQ18"/>
<accession>A0AA36DQ18</accession>
<gene>
    <name evidence="1" type="ORF">CYNAS_LOCUS2522</name>
</gene>
<protein>
    <submittedName>
        <fullName evidence="1">Uncharacterized protein</fullName>
    </submittedName>
</protein>
<keyword evidence="2" id="KW-1185">Reference proteome</keyword>
<organism evidence="1 2">
    <name type="scientific">Cylicocyclus nassatus</name>
    <name type="common">Nematode worm</name>
    <dbReference type="NCBI Taxonomy" id="53992"/>
    <lineage>
        <taxon>Eukaryota</taxon>
        <taxon>Metazoa</taxon>
        <taxon>Ecdysozoa</taxon>
        <taxon>Nematoda</taxon>
        <taxon>Chromadorea</taxon>
        <taxon>Rhabditida</taxon>
        <taxon>Rhabditina</taxon>
        <taxon>Rhabditomorpha</taxon>
        <taxon>Strongyloidea</taxon>
        <taxon>Strongylidae</taxon>
        <taxon>Cylicocyclus</taxon>
    </lineage>
</organism>
<dbReference type="Proteomes" id="UP001176961">
    <property type="component" value="Unassembled WGS sequence"/>
</dbReference>
<evidence type="ECO:0000313" key="2">
    <source>
        <dbReference type="Proteomes" id="UP001176961"/>
    </source>
</evidence>
<evidence type="ECO:0000313" key="1">
    <source>
        <dbReference type="EMBL" id="CAJ0590539.1"/>
    </source>
</evidence>